<proteinExistence type="predicted"/>
<reference evidence="2 3" key="1">
    <citation type="submission" date="2022-07" db="EMBL/GenBank/DDBJ databases">
        <authorList>
            <person name="Li W.-J."/>
            <person name="Deng Q.-Q."/>
        </authorList>
    </citation>
    <scope>NUCLEOTIDE SEQUENCE [LARGE SCALE GENOMIC DNA]</scope>
    <source>
        <strain evidence="2 3">SYSU M60028</strain>
    </source>
</reference>
<protein>
    <submittedName>
        <fullName evidence="2">Cupin domain-containing protein</fullName>
    </submittedName>
</protein>
<dbReference type="Pfam" id="PF07883">
    <property type="entry name" value="Cupin_2"/>
    <property type="match status" value="1"/>
</dbReference>
<comment type="caution">
    <text evidence="2">The sequence shown here is derived from an EMBL/GenBank/DDBJ whole genome shotgun (WGS) entry which is preliminary data.</text>
</comment>
<dbReference type="InterPro" id="IPR013096">
    <property type="entry name" value="Cupin_2"/>
</dbReference>
<name>A0ABT1L7K9_9HYPH</name>
<accession>A0ABT1L7K9</accession>
<dbReference type="InterPro" id="IPR011051">
    <property type="entry name" value="RmlC_Cupin_sf"/>
</dbReference>
<dbReference type="EMBL" id="JANCLU010000002">
    <property type="protein sequence ID" value="MCP8937452.1"/>
    <property type="molecule type" value="Genomic_DNA"/>
</dbReference>
<dbReference type="Proteomes" id="UP001205890">
    <property type="component" value="Unassembled WGS sequence"/>
</dbReference>
<dbReference type="InterPro" id="IPR053146">
    <property type="entry name" value="QDO-like"/>
</dbReference>
<evidence type="ECO:0000313" key="2">
    <source>
        <dbReference type="EMBL" id="MCP8937452.1"/>
    </source>
</evidence>
<dbReference type="PANTHER" id="PTHR36440">
    <property type="entry name" value="PUTATIVE (AFU_ORTHOLOGUE AFUA_8G07350)-RELATED"/>
    <property type="match status" value="1"/>
</dbReference>
<sequence>MTTQVAIERPETAPSLWVLGDLVRFMGELEDKNLHVLDVTVPPGSGTPLHRHASPEVFRVSEGEITFGFHDKGRASTVVAGPGSIVTLPGRVEHSYSNQGSAPAVMTVIVEAQMVAFFRDIGSPQRLEGRPSPDTLSRVAAACARHGIEILASATD</sequence>
<evidence type="ECO:0000259" key="1">
    <source>
        <dbReference type="Pfam" id="PF07883"/>
    </source>
</evidence>
<organism evidence="2 3">
    <name type="scientific">Alsobacter ponti</name>
    <dbReference type="NCBI Taxonomy" id="2962936"/>
    <lineage>
        <taxon>Bacteria</taxon>
        <taxon>Pseudomonadati</taxon>
        <taxon>Pseudomonadota</taxon>
        <taxon>Alphaproteobacteria</taxon>
        <taxon>Hyphomicrobiales</taxon>
        <taxon>Alsobacteraceae</taxon>
        <taxon>Alsobacter</taxon>
    </lineage>
</organism>
<dbReference type="RefSeq" id="WP_254738454.1">
    <property type="nucleotide sequence ID" value="NZ_JANCLU010000002.1"/>
</dbReference>
<dbReference type="InterPro" id="IPR014710">
    <property type="entry name" value="RmlC-like_jellyroll"/>
</dbReference>
<dbReference type="SUPFAM" id="SSF51182">
    <property type="entry name" value="RmlC-like cupins"/>
    <property type="match status" value="1"/>
</dbReference>
<dbReference type="Gene3D" id="2.60.120.10">
    <property type="entry name" value="Jelly Rolls"/>
    <property type="match status" value="1"/>
</dbReference>
<dbReference type="PANTHER" id="PTHR36440:SF1">
    <property type="entry name" value="PUTATIVE (AFU_ORTHOLOGUE AFUA_8G07350)-RELATED"/>
    <property type="match status" value="1"/>
</dbReference>
<keyword evidence="3" id="KW-1185">Reference proteome</keyword>
<feature type="domain" description="Cupin type-2" evidence="1">
    <location>
        <begin position="39"/>
        <end position="110"/>
    </location>
</feature>
<evidence type="ECO:0000313" key="3">
    <source>
        <dbReference type="Proteomes" id="UP001205890"/>
    </source>
</evidence>
<gene>
    <name evidence="2" type="ORF">NK718_02905</name>
</gene>